<dbReference type="InterPro" id="IPR029058">
    <property type="entry name" value="AB_hydrolase_fold"/>
</dbReference>
<protein>
    <submittedName>
        <fullName evidence="2">Alpha/beta fold hydrolase</fullName>
    </submittedName>
</protein>
<keyword evidence="2" id="KW-0378">Hydrolase</keyword>
<dbReference type="PANTHER" id="PTHR43798">
    <property type="entry name" value="MONOACYLGLYCEROL LIPASE"/>
    <property type="match status" value="1"/>
</dbReference>
<dbReference type="EMBL" id="QOIM01000040">
    <property type="protein sequence ID" value="RCG15978.1"/>
    <property type="molecule type" value="Genomic_DNA"/>
</dbReference>
<dbReference type="PANTHER" id="PTHR43798:SF33">
    <property type="entry name" value="HYDROLASE, PUTATIVE (AFU_ORTHOLOGUE AFUA_2G14860)-RELATED"/>
    <property type="match status" value="1"/>
</dbReference>
<dbReference type="AlphaFoldDB" id="A0A367ED36"/>
<comment type="caution">
    <text evidence="2">The sequence shown here is derived from an EMBL/GenBank/DDBJ whole genome shotgun (WGS) entry which is preliminary data.</text>
</comment>
<dbReference type="InterPro" id="IPR050266">
    <property type="entry name" value="AB_hydrolase_sf"/>
</dbReference>
<dbReference type="SUPFAM" id="SSF53474">
    <property type="entry name" value="alpha/beta-Hydrolases"/>
    <property type="match status" value="1"/>
</dbReference>
<feature type="domain" description="AB hydrolase-1" evidence="1">
    <location>
        <begin position="45"/>
        <end position="145"/>
    </location>
</feature>
<dbReference type="PRINTS" id="PR00111">
    <property type="entry name" value="ABHYDROLASE"/>
</dbReference>
<dbReference type="RefSeq" id="WP_114017644.1">
    <property type="nucleotide sequence ID" value="NZ_QOIM01000040.1"/>
</dbReference>
<dbReference type="Gene3D" id="3.40.50.1820">
    <property type="entry name" value="alpha/beta hydrolase"/>
    <property type="match status" value="1"/>
</dbReference>
<name>A0A367ED36_9ACTN</name>
<sequence>MHPDHHLSSAYDAVLGHWPQDTESIDVTTVHGTTHVLACGPADAPPLLLLHGGFATAAAWYANAAELCRTHRLYAPDRIGEAGLSTPGRNPPRSEAALLEWLTSVCDALGVPRTDVCGHSYGGRLALDLALRAPDRVRKLALLDPTQCFTGFSRRYLLRALPRLLKPSAHSTEAFWDWETGGSQDIAPAYRQLYVAASLAPQRIPVLGRRPKPAALRALTVPTLVLWAADSRVHDVRKADAHARRWLPGVTTATVPGVSHHGMPYVAAAETDALLADFLA</sequence>
<keyword evidence="3" id="KW-1185">Reference proteome</keyword>
<evidence type="ECO:0000313" key="2">
    <source>
        <dbReference type="EMBL" id="RCG15978.1"/>
    </source>
</evidence>
<dbReference type="Proteomes" id="UP000253507">
    <property type="component" value="Unassembled WGS sequence"/>
</dbReference>
<dbReference type="InterPro" id="IPR000073">
    <property type="entry name" value="AB_hydrolase_1"/>
</dbReference>
<organism evidence="2 3">
    <name type="scientific">Streptomyces reniochalinae</name>
    <dbReference type="NCBI Taxonomy" id="2250578"/>
    <lineage>
        <taxon>Bacteria</taxon>
        <taxon>Bacillati</taxon>
        <taxon>Actinomycetota</taxon>
        <taxon>Actinomycetes</taxon>
        <taxon>Kitasatosporales</taxon>
        <taxon>Streptomycetaceae</taxon>
        <taxon>Streptomyces</taxon>
    </lineage>
</organism>
<accession>A0A367ED36</accession>
<proteinExistence type="predicted"/>
<gene>
    <name evidence="2" type="ORF">DQ392_23330</name>
</gene>
<evidence type="ECO:0000313" key="3">
    <source>
        <dbReference type="Proteomes" id="UP000253507"/>
    </source>
</evidence>
<dbReference type="Pfam" id="PF00561">
    <property type="entry name" value="Abhydrolase_1"/>
    <property type="match status" value="1"/>
</dbReference>
<dbReference type="GO" id="GO:0016787">
    <property type="term" value="F:hydrolase activity"/>
    <property type="evidence" value="ECO:0007669"/>
    <property type="project" value="UniProtKB-KW"/>
</dbReference>
<dbReference type="OrthoDB" id="5513277at2"/>
<reference evidence="2 3" key="1">
    <citation type="submission" date="2018-06" db="EMBL/GenBank/DDBJ databases">
        <title>Streptomyces reniochalinae sp. nov. and Streptomyces diacarnus sp. nov. from marine sponges.</title>
        <authorList>
            <person name="Li L."/>
        </authorList>
    </citation>
    <scope>NUCLEOTIDE SEQUENCE [LARGE SCALE GENOMIC DNA]</scope>
    <source>
        <strain evidence="2 3">LHW50302</strain>
    </source>
</reference>
<dbReference type="GO" id="GO:0016020">
    <property type="term" value="C:membrane"/>
    <property type="evidence" value="ECO:0007669"/>
    <property type="project" value="TreeGrafter"/>
</dbReference>
<evidence type="ECO:0000259" key="1">
    <source>
        <dbReference type="Pfam" id="PF00561"/>
    </source>
</evidence>